<dbReference type="RefSeq" id="XP_001593965.1">
    <property type="nucleotide sequence ID" value="XM_001593915.1"/>
</dbReference>
<gene>
    <name evidence="1" type="ORF">SS1G_05393</name>
</gene>
<dbReference type="AlphaFoldDB" id="A7EJA0"/>
<sequence>MKVTNLDGRLNDFRMTKRICCRIYQDGFHISRKTIVLTVSDDTIKVVIGVVLAGLSVL</sequence>
<protein>
    <submittedName>
        <fullName evidence="1">Uncharacterized protein</fullName>
    </submittedName>
</protein>
<dbReference type="HOGENOM" id="CLU_2980456_0_0_1"/>
<dbReference type="InParanoid" id="A7EJA0"/>
<accession>A7EJA0</accession>
<dbReference type="EMBL" id="CH476626">
    <property type="protein sequence ID" value="EDO02916.1"/>
    <property type="molecule type" value="Genomic_DNA"/>
</dbReference>
<evidence type="ECO:0000313" key="2">
    <source>
        <dbReference type="Proteomes" id="UP000001312"/>
    </source>
</evidence>
<organism evidence="1 2">
    <name type="scientific">Sclerotinia sclerotiorum (strain ATCC 18683 / 1980 / Ss-1)</name>
    <name type="common">White mold</name>
    <name type="synonym">Whetzelinia sclerotiorum</name>
    <dbReference type="NCBI Taxonomy" id="665079"/>
    <lineage>
        <taxon>Eukaryota</taxon>
        <taxon>Fungi</taxon>
        <taxon>Dikarya</taxon>
        <taxon>Ascomycota</taxon>
        <taxon>Pezizomycotina</taxon>
        <taxon>Leotiomycetes</taxon>
        <taxon>Helotiales</taxon>
        <taxon>Sclerotiniaceae</taxon>
        <taxon>Sclerotinia</taxon>
    </lineage>
</organism>
<keyword evidence="2" id="KW-1185">Reference proteome</keyword>
<evidence type="ECO:0000313" key="1">
    <source>
        <dbReference type="EMBL" id="EDO02916.1"/>
    </source>
</evidence>
<dbReference type="GeneID" id="5490334"/>
<name>A7EJA0_SCLS1</name>
<dbReference type="Proteomes" id="UP000001312">
    <property type="component" value="Unassembled WGS sequence"/>
</dbReference>
<dbReference type="KEGG" id="ssl:SS1G_05393"/>
<proteinExistence type="predicted"/>
<reference evidence="2" key="1">
    <citation type="journal article" date="2011" name="PLoS Genet.">
        <title>Genomic analysis of the necrotrophic fungal pathogens Sclerotinia sclerotiorum and Botrytis cinerea.</title>
        <authorList>
            <person name="Amselem J."/>
            <person name="Cuomo C.A."/>
            <person name="van Kan J.A."/>
            <person name="Viaud M."/>
            <person name="Benito E.P."/>
            <person name="Couloux A."/>
            <person name="Coutinho P.M."/>
            <person name="de Vries R.P."/>
            <person name="Dyer P.S."/>
            <person name="Fillinger S."/>
            <person name="Fournier E."/>
            <person name="Gout L."/>
            <person name="Hahn M."/>
            <person name="Kohn L."/>
            <person name="Lapalu N."/>
            <person name="Plummer K.M."/>
            <person name="Pradier J.M."/>
            <person name="Quevillon E."/>
            <person name="Sharon A."/>
            <person name="Simon A."/>
            <person name="ten Have A."/>
            <person name="Tudzynski B."/>
            <person name="Tudzynski P."/>
            <person name="Wincker P."/>
            <person name="Andrew M."/>
            <person name="Anthouard V."/>
            <person name="Beever R.E."/>
            <person name="Beffa R."/>
            <person name="Benoit I."/>
            <person name="Bouzid O."/>
            <person name="Brault B."/>
            <person name="Chen Z."/>
            <person name="Choquer M."/>
            <person name="Collemare J."/>
            <person name="Cotton P."/>
            <person name="Danchin E.G."/>
            <person name="Da Silva C."/>
            <person name="Gautier A."/>
            <person name="Giraud C."/>
            <person name="Giraud T."/>
            <person name="Gonzalez C."/>
            <person name="Grossetete S."/>
            <person name="Guldener U."/>
            <person name="Henrissat B."/>
            <person name="Howlett B.J."/>
            <person name="Kodira C."/>
            <person name="Kretschmer M."/>
            <person name="Lappartient A."/>
            <person name="Leroch M."/>
            <person name="Levis C."/>
            <person name="Mauceli E."/>
            <person name="Neuveglise C."/>
            <person name="Oeser B."/>
            <person name="Pearson M."/>
            <person name="Poulain J."/>
            <person name="Poussereau N."/>
            <person name="Quesneville H."/>
            <person name="Rascle C."/>
            <person name="Schumacher J."/>
            <person name="Segurens B."/>
            <person name="Sexton A."/>
            <person name="Silva E."/>
            <person name="Sirven C."/>
            <person name="Soanes D.M."/>
            <person name="Talbot N.J."/>
            <person name="Templeton M."/>
            <person name="Yandava C."/>
            <person name="Yarden O."/>
            <person name="Zeng Q."/>
            <person name="Rollins J.A."/>
            <person name="Lebrun M.H."/>
            <person name="Dickman M."/>
        </authorList>
    </citation>
    <scope>NUCLEOTIDE SEQUENCE [LARGE SCALE GENOMIC DNA]</scope>
    <source>
        <strain evidence="2">ATCC 18683 / 1980 / Ss-1</strain>
    </source>
</reference>